<dbReference type="EC" id="2.7.1.71" evidence="3 11"/>
<evidence type="ECO:0000256" key="1">
    <source>
        <dbReference type="ARBA" id="ARBA00004842"/>
    </source>
</evidence>
<dbReference type="Gene3D" id="3.40.50.300">
    <property type="entry name" value="P-loop containing nucleotide triphosphate hydrolases"/>
    <property type="match status" value="1"/>
</dbReference>
<dbReference type="InterPro" id="IPR027417">
    <property type="entry name" value="P-loop_NTPase"/>
</dbReference>
<dbReference type="CDD" id="cd00464">
    <property type="entry name" value="SK"/>
    <property type="match status" value="1"/>
</dbReference>
<feature type="binding site" evidence="11">
    <location>
        <position position="80"/>
    </location>
    <ligand>
        <name>substrate</name>
    </ligand>
</feature>
<evidence type="ECO:0000313" key="12">
    <source>
        <dbReference type="EMBL" id="QSR86138.1"/>
    </source>
</evidence>
<keyword evidence="8 11" id="KW-0067">ATP-binding</keyword>
<dbReference type="InterPro" id="IPR031322">
    <property type="entry name" value="Shikimate/glucono_kinase"/>
</dbReference>
<keyword evidence="4 11" id="KW-0028">Amino-acid biosynthesis</keyword>
<evidence type="ECO:0000256" key="2">
    <source>
        <dbReference type="ARBA" id="ARBA00006997"/>
    </source>
</evidence>
<dbReference type="RefSeq" id="WP_206844572.1">
    <property type="nucleotide sequence ID" value="NZ_CP065956.1"/>
</dbReference>
<keyword evidence="11" id="KW-0963">Cytoplasm</keyword>
<keyword evidence="6 11" id="KW-0547">Nucleotide-binding</keyword>
<dbReference type="InterPro" id="IPR000623">
    <property type="entry name" value="Shikimate_kinase/TSH1"/>
</dbReference>
<organism evidence="12 13">
    <name type="scientific">Candidatus Methylacidiphilum infernorum</name>
    <dbReference type="NCBI Taxonomy" id="511746"/>
    <lineage>
        <taxon>Bacteria</taxon>
        <taxon>Pseudomonadati</taxon>
        <taxon>Verrucomicrobiota</taxon>
        <taxon>Methylacidiphilae</taxon>
        <taxon>Methylacidiphilales</taxon>
        <taxon>Methylacidiphilaceae</taxon>
        <taxon>Methylacidiphilum (ex Ratnadevi et al. 2023)</taxon>
    </lineage>
</organism>
<dbReference type="Pfam" id="PF01202">
    <property type="entry name" value="SKI"/>
    <property type="match status" value="1"/>
</dbReference>
<gene>
    <name evidence="11" type="primary">aroK</name>
    <name evidence="12" type="ORF">EM20IM_06405</name>
</gene>
<comment type="similarity">
    <text evidence="2 11">Belongs to the shikimate kinase family.</text>
</comment>
<sequence length="175" mass="20066">MPRHIVLVGMMGAGKTTVGLWLSKAKSIPFYDLDQLIEGKERASIPEIFASKGVEYFREQEREIVKQVAYSSPGIVATGGGTLLNPSNLWLLKRYGRLFYLQASLDLLWKRLKNKTDRPLLLGKEPKVILEKLLKEREVLYKQADIEIAVDGRTVEELGELLWSYWETMEKTDPR</sequence>
<dbReference type="Proteomes" id="UP000663088">
    <property type="component" value="Chromosome"/>
</dbReference>
<dbReference type="PANTHER" id="PTHR21087:SF16">
    <property type="entry name" value="SHIKIMATE KINASE 1, CHLOROPLASTIC"/>
    <property type="match status" value="1"/>
</dbReference>
<feature type="binding site" evidence="11">
    <location>
        <position position="58"/>
    </location>
    <ligand>
        <name>substrate</name>
    </ligand>
</feature>
<feature type="binding site" evidence="11">
    <location>
        <begin position="12"/>
        <end position="17"/>
    </location>
    <ligand>
        <name>ATP</name>
        <dbReference type="ChEBI" id="CHEBI:30616"/>
    </ligand>
</feature>
<comment type="function">
    <text evidence="11">Catalyzes the specific phosphorylation of the 3-hydroxyl group of shikimic acid using ATP as a cosubstrate.</text>
</comment>
<feature type="binding site" evidence="11">
    <location>
        <position position="16"/>
    </location>
    <ligand>
        <name>Mg(2+)</name>
        <dbReference type="ChEBI" id="CHEBI:18420"/>
    </ligand>
</feature>
<evidence type="ECO:0000256" key="10">
    <source>
        <dbReference type="ARBA" id="ARBA00048567"/>
    </source>
</evidence>
<evidence type="ECO:0000256" key="5">
    <source>
        <dbReference type="ARBA" id="ARBA00022679"/>
    </source>
</evidence>
<dbReference type="EMBL" id="CP065956">
    <property type="protein sequence ID" value="QSR86138.1"/>
    <property type="molecule type" value="Genomic_DNA"/>
</dbReference>
<evidence type="ECO:0000313" key="13">
    <source>
        <dbReference type="Proteomes" id="UP000663088"/>
    </source>
</evidence>
<evidence type="ECO:0000256" key="3">
    <source>
        <dbReference type="ARBA" id="ARBA00012154"/>
    </source>
</evidence>
<proteinExistence type="inferred from homology"/>
<comment type="subunit">
    <text evidence="11">Monomer.</text>
</comment>
<keyword evidence="5 11" id="KW-0808">Transferase</keyword>
<protein>
    <recommendedName>
        <fullName evidence="3 11">Shikimate kinase</fullName>
        <shortName evidence="11">SK</shortName>
        <ecNumber evidence="3 11">2.7.1.71</ecNumber>
    </recommendedName>
</protein>
<keyword evidence="7 11" id="KW-0418">Kinase</keyword>
<keyword evidence="11" id="KW-0460">Magnesium</keyword>
<feature type="binding site" evidence="11">
    <location>
        <position position="153"/>
    </location>
    <ligand>
        <name>ATP</name>
        <dbReference type="ChEBI" id="CHEBI:30616"/>
    </ligand>
</feature>
<evidence type="ECO:0000256" key="11">
    <source>
        <dbReference type="HAMAP-Rule" id="MF_00109"/>
    </source>
</evidence>
<dbReference type="PROSITE" id="PS01128">
    <property type="entry name" value="SHIKIMATE_KINASE"/>
    <property type="match status" value="1"/>
</dbReference>
<dbReference type="HAMAP" id="MF_00109">
    <property type="entry name" value="Shikimate_kinase"/>
    <property type="match status" value="1"/>
</dbReference>
<name>A0ABX7PTZ3_9BACT</name>
<keyword evidence="11" id="KW-0479">Metal-binding</keyword>
<evidence type="ECO:0000256" key="9">
    <source>
        <dbReference type="ARBA" id="ARBA00023141"/>
    </source>
</evidence>
<feature type="binding site" evidence="11">
    <location>
        <position position="34"/>
    </location>
    <ligand>
        <name>substrate</name>
    </ligand>
</feature>
<feature type="binding site" evidence="11">
    <location>
        <position position="137"/>
    </location>
    <ligand>
        <name>substrate</name>
    </ligand>
</feature>
<evidence type="ECO:0000256" key="6">
    <source>
        <dbReference type="ARBA" id="ARBA00022741"/>
    </source>
</evidence>
<keyword evidence="13" id="KW-1185">Reference proteome</keyword>
<keyword evidence="9 11" id="KW-0057">Aromatic amino acid biosynthesis</keyword>
<evidence type="ECO:0000256" key="8">
    <source>
        <dbReference type="ARBA" id="ARBA00022840"/>
    </source>
</evidence>
<reference evidence="12 13" key="1">
    <citation type="submission" date="2020-12" db="EMBL/GenBank/DDBJ databases">
        <authorList>
            <person name="Awala S.I."/>
            <person name="Gwak J.-H."/>
            <person name="Kim S.-J."/>
            <person name="Rhee S.-K."/>
        </authorList>
    </citation>
    <scope>NUCLEOTIDE SEQUENCE [LARGE SCALE GENOMIC DNA]</scope>
    <source>
        <strain evidence="12 13">IT5</strain>
    </source>
</reference>
<accession>A0ABX7PTZ3</accession>
<evidence type="ECO:0000256" key="7">
    <source>
        <dbReference type="ARBA" id="ARBA00022777"/>
    </source>
</evidence>
<dbReference type="PANTHER" id="PTHR21087">
    <property type="entry name" value="SHIKIMATE KINASE"/>
    <property type="match status" value="1"/>
</dbReference>
<evidence type="ECO:0000256" key="4">
    <source>
        <dbReference type="ARBA" id="ARBA00022605"/>
    </source>
</evidence>
<comment type="catalytic activity">
    <reaction evidence="10 11">
        <text>shikimate + ATP = 3-phosphoshikimate + ADP + H(+)</text>
        <dbReference type="Rhea" id="RHEA:13121"/>
        <dbReference type="ChEBI" id="CHEBI:15378"/>
        <dbReference type="ChEBI" id="CHEBI:30616"/>
        <dbReference type="ChEBI" id="CHEBI:36208"/>
        <dbReference type="ChEBI" id="CHEBI:145989"/>
        <dbReference type="ChEBI" id="CHEBI:456216"/>
        <dbReference type="EC" id="2.7.1.71"/>
    </reaction>
</comment>
<dbReference type="PRINTS" id="PR01100">
    <property type="entry name" value="SHIKIMTKNASE"/>
</dbReference>
<dbReference type="InterPro" id="IPR023000">
    <property type="entry name" value="Shikimate_kinase_CS"/>
</dbReference>
<comment type="subcellular location">
    <subcellularLocation>
        <location evidence="11">Cytoplasm</location>
    </subcellularLocation>
</comment>
<dbReference type="SUPFAM" id="SSF52540">
    <property type="entry name" value="P-loop containing nucleoside triphosphate hydrolases"/>
    <property type="match status" value="1"/>
</dbReference>
<dbReference type="GO" id="GO:0016301">
    <property type="term" value="F:kinase activity"/>
    <property type="evidence" value="ECO:0007669"/>
    <property type="project" value="UniProtKB-KW"/>
</dbReference>
<feature type="binding site" evidence="11">
    <location>
        <position position="118"/>
    </location>
    <ligand>
        <name>ATP</name>
        <dbReference type="ChEBI" id="CHEBI:30616"/>
    </ligand>
</feature>
<comment type="cofactor">
    <cofactor evidence="11">
        <name>Mg(2+)</name>
        <dbReference type="ChEBI" id="CHEBI:18420"/>
    </cofactor>
    <text evidence="11">Binds 1 Mg(2+) ion per subunit.</text>
</comment>
<comment type="pathway">
    <text evidence="1 11">Metabolic intermediate biosynthesis; chorismate biosynthesis; chorismate from D-erythrose 4-phosphate and phosphoenolpyruvate: step 5/7.</text>
</comment>